<dbReference type="AlphaFoldDB" id="A0A147J375"/>
<accession>A0A147J375</accession>
<dbReference type="Gene3D" id="3.20.20.70">
    <property type="entry name" value="Aldolase class I"/>
    <property type="match status" value="1"/>
</dbReference>
<reference evidence="2 3" key="1">
    <citation type="journal article" date="2016" name="Front. Microbiol.">
        <title>Genomic Resource of Rice Seed Associated Bacteria.</title>
        <authorList>
            <person name="Midha S."/>
            <person name="Bansal K."/>
            <person name="Sharma S."/>
            <person name="Kumar N."/>
            <person name="Patil P.P."/>
            <person name="Chaudhry V."/>
            <person name="Patil P.B."/>
        </authorList>
    </citation>
    <scope>NUCLEOTIDE SEQUENCE [LARGE SCALE GENOMIC DNA]</scope>
    <source>
        <strain evidence="2 3">SB4</strain>
    </source>
</reference>
<feature type="domain" description="Glycoside-hydrolase family GH114 TIM-barrel" evidence="1">
    <location>
        <begin position="42"/>
        <end position="288"/>
    </location>
</feature>
<gene>
    <name evidence="2" type="ORF">SB4_01295</name>
</gene>
<dbReference type="PANTHER" id="PTHR35882">
    <property type="entry name" value="PELA"/>
    <property type="match status" value="1"/>
</dbReference>
<evidence type="ECO:0000313" key="3">
    <source>
        <dbReference type="Proteomes" id="UP000074072"/>
    </source>
</evidence>
<organism evidence="2 3">
    <name type="scientific">Sphingomonas sanguinis</name>
    <dbReference type="NCBI Taxonomy" id="33051"/>
    <lineage>
        <taxon>Bacteria</taxon>
        <taxon>Pseudomonadati</taxon>
        <taxon>Pseudomonadota</taxon>
        <taxon>Alphaproteobacteria</taxon>
        <taxon>Sphingomonadales</taxon>
        <taxon>Sphingomonadaceae</taxon>
        <taxon>Sphingomonas</taxon>
    </lineage>
</organism>
<evidence type="ECO:0000259" key="1">
    <source>
        <dbReference type="Pfam" id="PF03537"/>
    </source>
</evidence>
<dbReference type="SUPFAM" id="SSF51445">
    <property type="entry name" value="(Trans)glycosidases"/>
    <property type="match status" value="1"/>
</dbReference>
<dbReference type="InterPro" id="IPR004352">
    <property type="entry name" value="GH114_TIM-barrel"/>
</dbReference>
<dbReference type="Pfam" id="PF03537">
    <property type="entry name" value="Glyco_hydro_114"/>
    <property type="match status" value="1"/>
</dbReference>
<dbReference type="PANTHER" id="PTHR35882:SF2">
    <property type="entry name" value="PELA"/>
    <property type="match status" value="1"/>
</dbReference>
<dbReference type="Proteomes" id="UP000074072">
    <property type="component" value="Unassembled WGS sequence"/>
</dbReference>
<dbReference type="PRINTS" id="PR01545">
    <property type="entry name" value="THEMAYE10DUF"/>
</dbReference>
<dbReference type="EMBL" id="LDTE01000004">
    <property type="protein sequence ID" value="KTW03107.1"/>
    <property type="molecule type" value="Genomic_DNA"/>
</dbReference>
<evidence type="ECO:0000313" key="2">
    <source>
        <dbReference type="EMBL" id="KTW03107.1"/>
    </source>
</evidence>
<proteinExistence type="predicted"/>
<name>A0A147J375_9SPHN</name>
<sequence length="296" mass="32624">MGVIPGMTDMMMGRRAMLGMGMGALGLAAVARQGRGDGTAAWRWGVDYGASTDPELARRFDLLVLEPHHARPIAPLRGEGSTLLGYVSLGEVEKGRPYFAALDRAGALRAPNPDWPDARHVDLRHPEWRRTLVDIAVPAILAKGYDGIFMDTLDNAEAMERQNPIENKGMVAAGAALVAALRARFPGIRLMLNRGYAALPDSAVHLDYLLGESMASRWSFAQKRYEMLSDSDWQWQAERLRAAKARNPRLILTTLDYWDPADERTVASLYARERAAGFRPYVATLALDHLIAEPSG</sequence>
<dbReference type="InterPro" id="IPR013785">
    <property type="entry name" value="Aldolase_TIM"/>
</dbReference>
<protein>
    <recommendedName>
        <fullName evidence="1">Glycoside-hydrolase family GH114 TIM-barrel domain-containing protein</fullName>
    </recommendedName>
</protein>
<dbReference type="InterPro" id="IPR016062">
    <property type="entry name" value="TM1410-rel"/>
</dbReference>
<dbReference type="PATRIC" id="fig|33051.4.peg.2156"/>
<comment type="caution">
    <text evidence="2">The sequence shown here is derived from an EMBL/GenBank/DDBJ whole genome shotgun (WGS) entry which is preliminary data.</text>
</comment>
<dbReference type="InterPro" id="IPR017853">
    <property type="entry name" value="GH"/>
</dbReference>